<accession>A0A1I8AFT7</accession>
<organism evidence="4 5">
    <name type="scientific">Steinernema glaseri</name>
    <dbReference type="NCBI Taxonomy" id="37863"/>
    <lineage>
        <taxon>Eukaryota</taxon>
        <taxon>Metazoa</taxon>
        <taxon>Ecdysozoa</taxon>
        <taxon>Nematoda</taxon>
        <taxon>Chromadorea</taxon>
        <taxon>Rhabditida</taxon>
        <taxon>Tylenchina</taxon>
        <taxon>Panagrolaimomorpha</taxon>
        <taxon>Strongyloidoidea</taxon>
        <taxon>Steinernematidae</taxon>
        <taxon>Steinernema</taxon>
    </lineage>
</organism>
<feature type="region of interest" description="Disordered" evidence="2">
    <location>
        <begin position="119"/>
        <end position="146"/>
    </location>
</feature>
<evidence type="ECO:0000259" key="3">
    <source>
        <dbReference type="SMART" id="SM00355"/>
    </source>
</evidence>
<dbReference type="Proteomes" id="UP000095287">
    <property type="component" value="Unplaced"/>
</dbReference>
<feature type="domain" description="C2H2-type" evidence="3">
    <location>
        <begin position="400"/>
        <end position="424"/>
    </location>
</feature>
<dbReference type="WBParaSite" id="L893_g5511.t1">
    <property type="protein sequence ID" value="L893_g5511.t1"/>
    <property type="gene ID" value="L893_g5511"/>
</dbReference>
<feature type="domain" description="C2H2-type" evidence="3">
    <location>
        <begin position="372"/>
        <end position="395"/>
    </location>
</feature>
<dbReference type="SMART" id="SM00355">
    <property type="entry name" value="ZnF_C2H2"/>
    <property type="match status" value="4"/>
</dbReference>
<feature type="region of interest" description="Disordered" evidence="2">
    <location>
        <begin position="211"/>
        <end position="239"/>
    </location>
</feature>
<evidence type="ECO:0000313" key="5">
    <source>
        <dbReference type="WBParaSite" id="L893_g5511.t1"/>
    </source>
</evidence>
<evidence type="ECO:0000256" key="2">
    <source>
        <dbReference type="SAM" id="MobiDB-lite"/>
    </source>
</evidence>
<feature type="domain" description="C2H2-type" evidence="3">
    <location>
        <begin position="299"/>
        <end position="323"/>
    </location>
</feature>
<sequence length="457" mass="51755">MDRSRVEVAFQSISQKVLDFRKDVAEISRLEAENSQLKAKCQNLEEMNKELLNEVFTLRVRNKVLERQTTGTDDRDMPPRLGKRVSTRVELASTTADALISEIQDLRSLYELGPLDLEPQTSSYVHHPNSETPSTPQEAESEEHVDVGDARNLLQEQIGLLQPKEEPADDYPYANLSGNATEQAEYNVPEQAEHPSTSGYGMLNGFLEESYQEDDDDGLQTPAEPTGGSSTPNNSMFDQTLDSSANLTNFLKVSTLESRILESLTPDSSMYTCKECKQVVTPQMCKIREHIAQHEHHLVKCFFPDCQELATMKDIFWHYKKIHGKLIGTFTEKERSAHKRILEEAKVELQKSVSKYFPKFKVKDSSRTRAAETCKKCGASITKSFHGLAGHVMSHLNLKVACPVAGCKVKVNLLGIDGHIRKAHAKKIKKEETTKLNMEKQRVREIYEQSKKDYFDM</sequence>
<reference evidence="5" key="1">
    <citation type="submission" date="2016-11" db="UniProtKB">
        <authorList>
            <consortium name="WormBaseParasite"/>
        </authorList>
    </citation>
    <scope>IDENTIFICATION</scope>
</reference>
<proteinExistence type="predicted"/>
<name>A0A1I8AFT7_9BILA</name>
<feature type="domain" description="C2H2-type" evidence="3">
    <location>
        <begin position="271"/>
        <end position="294"/>
    </location>
</feature>
<evidence type="ECO:0000256" key="1">
    <source>
        <dbReference type="SAM" id="Coils"/>
    </source>
</evidence>
<dbReference type="AlphaFoldDB" id="A0A1I8AFT7"/>
<protein>
    <submittedName>
        <fullName evidence="5">C2H2-type domain-containing protein</fullName>
    </submittedName>
</protein>
<evidence type="ECO:0000313" key="4">
    <source>
        <dbReference type="Proteomes" id="UP000095287"/>
    </source>
</evidence>
<feature type="compositionally biased region" description="Polar residues" evidence="2">
    <location>
        <begin position="119"/>
        <end position="138"/>
    </location>
</feature>
<keyword evidence="4" id="KW-1185">Reference proteome</keyword>
<keyword evidence="1" id="KW-0175">Coiled coil</keyword>
<feature type="coiled-coil region" evidence="1">
    <location>
        <begin position="20"/>
        <end position="68"/>
    </location>
</feature>
<feature type="compositionally biased region" description="Polar residues" evidence="2">
    <location>
        <begin position="227"/>
        <end position="239"/>
    </location>
</feature>
<dbReference type="InterPro" id="IPR013087">
    <property type="entry name" value="Znf_C2H2_type"/>
</dbReference>